<dbReference type="SUPFAM" id="SSF53098">
    <property type="entry name" value="Ribonuclease H-like"/>
    <property type="match status" value="1"/>
</dbReference>
<dbReference type="InterPro" id="IPR036397">
    <property type="entry name" value="RNaseH_sf"/>
</dbReference>
<organism evidence="2 3">
    <name type="scientific">Kitasatospora xanthocidica</name>
    <dbReference type="NCBI Taxonomy" id="83382"/>
    <lineage>
        <taxon>Bacteria</taxon>
        <taxon>Bacillati</taxon>
        <taxon>Actinomycetota</taxon>
        <taxon>Actinomycetes</taxon>
        <taxon>Kitasatosporales</taxon>
        <taxon>Streptomycetaceae</taxon>
        <taxon>Kitasatospora</taxon>
    </lineage>
</organism>
<protein>
    <submittedName>
        <fullName evidence="2">Transposase</fullName>
    </submittedName>
</protein>
<evidence type="ECO:0000313" key="2">
    <source>
        <dbReference type="EMBL" id="RGD56408.1"/>
    </source>
</evidence>
<evidence type="ECO:0000313" key="3">
    <source>
        <dbReference type="Proteomes" id="UP000263377"/>
    </source>
</evidence>
<dbReference type="Proteomes" id="UP000263377">
    <property type="component" value="Unassembled WGS sequence"/>
</dbReference>
<accession>A0A372ZKL8</accession>
<sequence>MTTWTIDTTRLPLPDHAAPLHLLLAVDEATGAITMAHLIDGSDDGAVARALTDAVDGRPAPCAIATDHSRTFGTDPNSALRTACNALGISIKPIRTLTPCSKAHAEQALSTVLRHLSPARTRAALDALLPRAVDAHHRRRRLGTA</sequence>
<dbReference type="GO" id="GO:0003676">
    <property type="term" value="F:nucleic acid binding"/>
    <property type="evidence" value="ECO:0007669"/>
    <property type="project" value="InterPro"/>
</dbReference>
<reference evidence="2 3" key="1">
    <citation type="submission" date="2018-08" db="EMBL/GenBank/DDBJ databases">
        <title>Diversity &amp; Physiological Properties of Lignin-Decomposing Actinobacteria from Soil.</title>
        <authorList>
            <person name="Roh S.G."/>
            <person name="Kim S.B."/>
        </authorList>
    </citation>
    <scope>NUCLEOTIDE SEQUENCE [LARGE SCALE GENOMIC DNA]</scope>
    <source>
        <strain evidence="2 3">MMS17-GH009</strain>
    </source>
</reference>
<evidence type="ECO:0000259" key="1">
    <source>
        <dbReference type="PROSITE" id="PS50994"/>
    </source>
</evidence>
<dbReference type="InterPro" id="IPR001584">
    <property type="entry name" value="Integrase_cat-core"/>
</dbReference>
<comment type="caution">
    <text evidence="2">The sequence shown here is derived from an EMBL/GenBank/DDBJ whole genome shotgun (WGS) entry which is preliminary data.</text>
</comment>
<dbReference type="InterPro" id="IPR012337">
    <property type="entry name" value="RNaseH-like_sf"/>
</dbReference>
<dbReference type="AlphaFoldDB" id="A0A372ZKL8"/>
<keyword evidence="3" id="KW-1185">Reference proteome</keyword>
<dbReference type="RefSeq" id="WP_117484809.1">
    <property type="nucleotide sequence ID" value="NZ_QVIG01000001.1"/>
</dbReference>
<feature type="domain" description="Integrase catalytic" evidence="1">
    <location>
        <begin position="1"/>
        <end position="112"/>
    </location>
</feature>
<dbReference type="EMBL" id="QVIG01000001">
    <property type="protein sequence ID" value="RGD56408.1"/>
    <property type="molecule type" value="Genomic_DNA"/>
</dbReference>
<dbReference type="Gene3D" id="3.30.420.10">
    <property type="entry name" value="Ribonuclease H-like superfamily/Ribonuclease H"/>
    <property type="match status" value="1"/>
</dbReference>
<dbReference type="GO" id="GO:0015074">
    <property type="term" value="P:DNA integration"/>
    <property type="evidence" value="ECO:0007669"/>
    <property type="project" value="InterPro"/>
</dbReference>
<dbReference type="PROSITE" id="PS50994">
    <property type="entry name" value="INTEGRASE"/>
    <property type="match status" value="1"/>
</dbReference>
<proteinExistence type="predicted"/>
<gene>
    <name evidence="2" type="ORF">DR950_00140</name>
</gene>
<name>A0A372ZKL8_9ACTN</name>